<protein>
    <submittedName>
        <fullName evidence="1">Uncharacterized protein</fullName>
    </submittedName>
</protein>
<gene>
    <name evidence="1" type="ORF">FA13DRAFT_140192</name>
</gene>
<organism evidence="1 2">
    <name type="scientific">Coprinellus micaceus</name>
    <name type="common">Glistening ink-cap mushroom</name>
    <name type="synonym">Coprinus micaceus</name>
    <dbReference type="NCBI Taxonomy" id="71717"/>
    <lineage>
        <taxon>Eukaryota</taxon>
        <taxon>Fungi</taxon>
        <taxon>Dikarya</taxon>
        <taxon>Basidiomycota</taxon>
        <taxon>Agaricomycotina</taxon>
        <taxon>Agaricomycetes</taxon>
        <taxon>Agaricomycetidae</taxon>
        <taxon>Agaricales</taxon>
        <taxon>Agaricineae</taxon>
        <taxon>Psathyrellaceae</taxon>
        <taxon>Coprinellus</taxon>
    </lineage>
</organism>
<keyword evidence="2" id="KW-1185">Reference proteome</keyword>
<proteinExistence type="predicted"/>
<accession>A0A4Y7SHS1</accession>
<evidence type="ECO:0000313" key="2">
    <source>
        <dbReference type="Proteomes" id="UP000298030"/>
    </source>
</evidence>
<comment type="caution">
    <text evidence="1">The sequence shown here is derived from an EMBL/GenBank/DDBJ whole genome shotgun (WGS) entry which is preliminary data.</text>
</comment>
<name>A0A4Y7SHS1_COPMI</name>
<dbReference type="EMBL" id="QPFP01000115">
    <property type="protein sequence ID" value="TEB21291.1"/>
    <property type="molecule type" value="Genomic_DNA"/>
</dbReference>
<evidence type="ECO:0000313" key="1">
    <source>
        <dbReference type="EMBL" id="TEB21291.1"/>
    </source>
</evidence>
<dbReference type="Proteomes" id="UP000298030">
    <property type="component" value="Unassembled WGS sequence"/>
</dbReference>
<sequence length="159" mass="18387">MRMLQLQHRIPGPQILQLPLRFVRLRRQRSFQFVLVSFQRSEARCGLCLGPRKRNLELGGLSFQGLNAPLDFPPFRFLPPPLLLFAVKLLALRFELLLELLPFFIGVSILLFEGDDGLVALPLLLLHIFDARPKSLSSFLRLFELFLELRLGQTRLVLR</sequence>
<dbReference type="AlphaFoldDB" id="A0A4Y7SHS1"/>
<reference evidence="1 2" key="1">
    <citation type="journal article" date="2019" name="Nat. Ecol. Evol.">
        <title>Megaphylogeny resolves global patterns of mushroom evolution.</title>
        <authorList>
            <person name="Varga T."/>
            <person name="Krizsan K."/>
            <person name="Foldi C."/>
            <person name="Dima B."/>
            <person name="Sanchez-Garcia M."/>
            <person name="Sanchez-Ramirez S."/>
            <person name="Szollosi G.J."/>
            <person name="Szarkandi J.G."/>
            <person name="Papp V."/>
            <person name="Albert L."/>
            <person name="Andreopoulos W."/>
            <person name="Angelini C."/>
            <person name="Antonin V."/>
            <person name="Barry K.W."/>
            <person name="Bougher N.L."/>
            <person name="Buchanan P."/>
            <person name="Buyck B."/>
            <person name="Bense V."/>
            <person name="Catcheside P."/>
            <person name="Chovatia M."/>
            <person name="Cooper J."/>
            <person name="Damon W."/>
            <person name="Desjardin D."/>
            <person name="Finy P."/>
            <person name="Geml J."/>
            <person name="Haridas S."/>
            <person name="Hughes K."/>
            <person name="Justo A."/>
            <person name="Karasinski D."/>
            <person name="Kautmanova I."/>
            <person name="Kiss B."/>
            <person name="Kocsube S."/>
            <person name="Kotiranta H."/>
            <person name="LaButti K.M."/>
            <person name="Lechner B.E."/>
            <person name="Liimatainen K."/>
            <person name="Lipzen A."/>
            <person name="Lukacs Z."/>
            <person name="Mihaltcheva S."/>
            <person name="Morgado L.N."/>
            <person name="Niskanen T."/>
            <person name="Noordeloos M.E."/>
            <person name="Ohm R.A."/>
            <person name="Ortiz-Santana B."/>
            <person name="Ovrebo C."/>
            <person name="Racz N."/>
            <person name="Riley R."/>
            <person name="Savchenko A."/>
            <person name="Shiryaev A."/>
            <person name="Soop K."/>
            <person name="Spirin V."/>
            <person name="Szebenyi C."/>
            <person name="Tomsovsky M."/>
            <person name="Tulloss R.E."/>
            <person name="Uehling J."/>
            <person name="Grigoriev I.V."/>
            <person name="Vagvolgyi C."/>
            <person name="Papp T."/>
            <person name="Martin F.M."/>
            <person name="Miettinen O."/>
            <person name="Hibbett D.S."/>
            <person name="Nagy L.G."/>
        </authorList>
    </citation>
    <scope>NUCLEOTIDE SEQUENCE [LARGE SCALE GENOMIC DNA]</scope>
    <source>
        <strain evidence="1 2">FP101781</strain>
    </source>
</reference>